<dbReference type="Proteomes" id="UP000234840">
    <property type="component" value="Unassembled WGS sequence"/>
</dbReference>
<evidence type="ECO:0000256" key="4">
    <source>
        <dbReference type="ARBA" id="ARBA00023125"/>
    </source>
</evidence>
<dbReference type="EMBL" id="NIHW01000004">
    <property type="protein sequence ID" value="PLT88671.1"/>
    <property type="molecule type" value="Genomic_DNA"/>
</dbReference>
<dbReference type="Pfam" id="PF14659">
    <property type="entry name" value="Phage_int_SAM_3"/>
    <property type="match status" value="1"/>
</dbReference>
<dbReference type="InterPro" id="IPR050090">
    <property type="entry name" value="Tyrosine_recombinase_XerCD"/>
</dbReference>
<dbReference type="AlphaFoldDB" id="A0A2N5Q2H8"/>
<dbReference type="GO" id="GO:0003677">
    <property type="term" value="F:DNA binding"/>
    <property type="evidence" value="ECO:0007669"/>
    <property type="project" value="UniProtKB-UniRule"/>
</dbReference>
<feature type="domain" description="Tyr recombinase" evidence="7">
    <location>
        <begin position="169"/>
        <end position="366"/>
    </location>
</feature>
<evidence type="ECO:0000313" key="10">
    <source>
        <dbReference type="Proteomes" id="UP000234840"/>
    </source>
</evidence>
<dbReference type="InterPro" id="IPR011010">
    <property type="entry name" value="DNA_brk_join_enz"/>
</dbReference>
<evidence type="ECO:0000256" key="2">
    <source>
        <dbReference type="ARBA" id="ARBA00008857"/>
    </source>
</evidence>
<protein>
    <submittedName>
        <fullName evidence="9">Site-specific integrase</fullName>
    </submittedName>
</protein>
<feature type="domain" description="Core-binding (CB)" evidence="8">
    <location>
        <begin position="64"/>
        <end position="147"/>
    </location>
</feature>
<dbReference type="Gene3D" id="1.10.150.130">
    <property type="match status" value="1"/>
</dbReference>
<reference evidence="9 10" key="1">
    <citation type="journal article" date="2017" name="Genome Med.">
        <title>A novel Ruminococcus gnavus clade enriched in inflammatory bowel disease patients.</title>
        <authorList>
            <person name="Hall A.B."/>
            <person name="Yassour M."/>
            <person name="Sauk J."/>
            <person name="Garner A."/>
            <person name="Jiang X."/>
            <person name="Arthur T."/>
            <person name="Lagoudas G.K."/>
            <person name="Vatanen T."/>
            <person name="Fornelos N."/>
            <person name="Wilson R."/>
            <person name="Bertha M."/>
            <person name="Cohen M."/>
            <person name="Garber J."/>
            <person name="Khalili H."/>
            <person name="Gevers D."/>
            <person name="Ananthakrishnan A.N."/>
            <person name="Kugathasan S."/>
            <person name="Lander E.S."/>
            <person name="Blainey P."/>
            <person name="Vlamakis H."/>
            <person name="Xavier R.J."/>
            <person name="Huttenhower C."/>
        </authorList>
    </citation>
    <scope>NUCLEOTIDE SEQUENCE [LARGE SCALE GENOMIC DNA]</scope>
    <source>
        <strain evidence="9 10">RJX1128</strain>
    </source>
</reference>
<evidence type="ECO:0000256" key="5">
    <source>
        <dbReference type="ARBA" id="ARBA00023172"/>
    </source>
</evidence>
<dbReference type="InterPro" id="IPR004107">
    <property type="entry name" value="Integrase_SAM-like_N"/>
</dbReference>
<dbReference type="PANTHER" id="PTHR30349">
    <property type="entry name" value="PHAGE INTEGRASE-RELATED"/>
    <property type="match status" value="1"/>
</dbReference>
<dbReference type="RefSeq" id="WP_101881963.1">
    <property type="nucleotide sequence ID" value="NZ_CAXSWW010000005.1"/>
</dbReference>
<comment type="similarity">
    <text evidence="2">Belongs to the 'phage' integrase family.</text>
</comment>
<gene>
    <name evidence="9" type="ORF">CDL20_02540</name>
</gene>
<sequence>MAVDKRGRKLPKGIRQRYNDFEGRFMYQGERYLVHGKTVTETQKAMTELKYRLEHGLFVERKKITLNEWFDTWMEEYKNNQVKVGTCINYREYYKNNIKDVLGNKVLTDIRPEHIQKLYNDMVKAGYAVSSIKVVSSSLSGCLQQAYKNRLIEQNPCRLCTLPREKERKVKQAMTKEQQDLFMKYAEDSYLYNYFYILLRTGIRSGEARGLKASDIDKKGKVLHIVRNLRYVNGKGYIEDTPKTVTSRRDIPLTNDMIRALDNQKGFWGFKVEKIDRYLFCTEKGEVLKQCRVQGEINRITDRIRCDGKEFPYITPHTFRHTFATRAIEAGMQPQVLKTILGHSSLAMTMDLYSHVLPDTKAQEMEKIANIF</sequence>
<evidence type="ECO:0000256" key="1">
    <source>
        <dbReference type="ARBA" id="ARBA00003283"/>
    </source>
</evidence>
<dbReference type="GO" id="GO:0006310">
    <property type="term" value="P:DNA recombination"/>
    <property type="evidence" value="ECO:0007669"/>
    <property type="project" value="UniProtKB-KW"/>
</dbReference>
<keyword evidence="5" id="KW-0233">DNA recombination</keyword>
<accession>A0A2N5Q2H8</accession>
<evidence type="ECO:0000256" key="6">
    <source>
        <dbReference type="PROSITE-ProRule" id="PRU01248"/>
    </source>
</evidence>
<keyword evidence="4 6" id="KW-0238">DNA-binding</keyword>
<dbReference type="InterPro" id="IPR002104">
    <property type="entry name" value="Integrase_catalytic"/>
</dbReference>
<dbReference type="PANTHER" id="PTHR30349:SF64">
    <property type="entry name" value="PROPHAGE INTEGRASE INTD-RELATED"/>
    <property type="match status" value="1"/>
</dbReference>
<comment type="caution">
    <text evidence="9">The sequence shown here is derived from an EMBL/GenBank/DDBJ whole genome shotgun (WGS) entry which is preliminary data.</text>
</comment>
<evidence type="ECO:0000256" key="3">
    <source>
        <dbReference type="ARBA" id="ARBA00022908"/>
    </source>
</evidence>
<organism evidence="9 10">
    <name type="scientific">Mediterraneibacter gnavus</name>
    <name type="common">Ruminococcus gnavus</name>
    <dbReference type="NCBI Taxonomy" id="33038"/>
    <lineage>
        <taxon>Bacteria</taxon>
        <taxon>Bacillati</taxon>
        <taxon>Bacillota</taxon>
        <taxon>Clostridia</taxon>
        <taxon>Lachnospirales</taxon>
        <taxon>Lachnospiraceae</taxon>
        <taxon>Mediterraneibacter</taxon>
    </lineage>
</organism>
<dbReference type="CDD" id="cd01189">
    <property type="entry name" value="INT_ICEBs1_C_like"/>
    <property type="match status" value="1"/>
</dbReference>
<dbReference type="SUPFAM" id="SSF56349">
    <property type="entry name" value="DNA breaking-rejoining enzymes"/>
    <property type="match status" value="1"/>
</dbReference>
<evidence type="ECO:0000259" key="7">
    <source>
        <dbReference type="PROSITE" id="PS51898"/>
    </source>
</evidence>
<dbReference type="GO" id="GO:0015074">
    <property type="term" value="P:DNA integration"/>
    <property type="evidence" value="ECO:0007669"/>
    <property type="project" value="UniProtKB-KW"/>
</dbReference>
<comment type="function">
    <text evidence="1">Site-specific tyrosine recombinase, which acts by catalyzing the cutting and rejoining of the recombining DNA molecules.</text>
</comment>
<dbReference type="PROSITE" id="PS51900">
    <property type="entry name" value="CB"/>
    <property type="match status" value="1"/>
</dbReference>
<dbReference type="InterPro" id="IPR013762">
    <property type="entry name" value="Integrase-like_cat_sf"/>
</dbReference>
<proteinExistence type="inferred from homology"/>
<dbReference type="InterPro" id="IPR044068">
    <property type="entry name" value="CB"/>
</dbReference>
<keyword evidence="3" id="KW-0229">DNA integration</keyword>
<evidence type="ECO:0000313" key="9">
    <source>
        <dbReference type="EMBL" id="PLT88671.1"/>
    </source>
</evidence>
<dbReference type="Gene3D" id="1.10.443.10">
    <property type="entry name" value="Intergrase catalytic core"/>
    <property type="match status" value="1"/>
</dbReference>
<dbReference type="InterPro" id="IPR010998">
    <property type="entry name" value="Integrase_recombinase_N"/>
</dbReference>
<dbReference type="Pfam" id="PF00589">
    <property type="entry name" value="Phage_integrase"/>
    <property type="match status" value="1"/>
</dbReference>
<dbReference type="PROSITE" id="PS51898">
    <property type="entry name" value="TYR_RECOMBINASE"/>
    <property type="match status" value="1"/>
</dbReference>
<name>A0A2N5Q2H8_MEDGN</name>
<evidence type="ECO:0000259" key="8">
    <source>
        <dbReference type="PROSITE" id="PS51900"/>
    </source>
</evidence>